<dbReference type="Proteomes" id="UP000184383">
    <property type="component" value="Unassembled WGS sequence"/>
</dbReference>
<keyword evidence="5" id="KW-1185">Reference proteome</keyword>
<name>A0A1L9RRL2_ASPWE</name>
<dbReference type="EMBL" id="KV878211">
    <property type="protein sequence ID" value="OJJ37559.1"/>
    <property type="molecule type" value="Genomic_DNA"/>
</dbReference>
<dbReference type="SUPFAM" id="SSF55347">
    <property type="entry name" value="Glyceraldehyde-3-phosphate dehydrogenase-like, C-terminal domain"/>
    <property type="match status" value="1"/>
</dbReference>
<dbReference type="Gene3D" id="3.30.360.10">
    <property type="entry name" value="Dihydrodipicolinate Reductase, domain 2"/>
    <property type="match status" value="1"/>
</dbReference>
<dbReference type="Pfam" id="PF01408">
    <property type="entry name" value="GFO_IDH_MocA"/>
    <property type="match status" value="1"/>
</dbReference>
<evidence type="ECO:0000256" key="1">
    <source>
        <dbReference type="ARBA" id="ARBA00010928"/>
    </source>
</evidence>
<dbReference type="RefSeq" id="XP_040691235.1">
    <property type="nucleotide sequence ID" value="XM_040835061.1"/>
</dbReference>
<dbReference type="AlphaFoldDB" id="A0A1L9RRL2"/>
<dbReference type="GO" id="GO:0006740">
    <property type="term" value="P:NADPH regeneration"/>
    <property type="evidence" value="ECO:0007669"/>
    <property type="project" value="TreeGrafter"/>
</dbReference>
<dbReference type="InterPro" id="IPR000683">
    <property type="entry name" value="Gfo/Idh/MocA-like_OxRdtase_N"/>
</dbReference>
<dbReference type="Pfam" id="PF22725">
    <property type="entry name" value="GFO_IDH_MocA_C3"/>
    <property type="match status" value="1"/>
</dbReference>
<proteinExistence type="inferred from homology"/>
<dbReference type="InterPro" id="IPR055170">
    <property type="entry name" value="GFO_IDH_MocA-like_dom"/>
</dbReference>
<dbReference type="VEuPathDB" id="FungiDB:ASPWEDRAFT_39268"/>
<evidence type="ECO:0000313" key="5">
    <source>
        <dbReference type="Proteomes" id="UP000184383"/>
    </source>
</evidence>
<feature type="domain" description="GFO/IDH/MocA-like oxidoreductase" evidence="3">
    <location>
        <begin position="151"/>
        <end position="265"/>
    </location>
</feature>
<accession>A0A1L9RRL2</accession>
<evidence type="ECO:0008006" key="6">
    <source>
        <dbReference type="Google" id="ProtNLM"/>
    </source>
</evidence>
<dbReference type="GO" id="GO:0016491">
    <property type="term" value="F:oxidoreductase activity"/>
    <property type="evidence" value="ECO:0007669"/>
    <property type="project" value="TreeGrafter"/>
</dbReference>
<dbReference type="OrthoDB" id="64915at2759"/>
<dbReference type="SUPFAM" id="SSF51735">
    <property type="entry name" value="NAD(P)-binding Rossmann-fold domains"/>
    <property type="match status" value="1"/>
</dbReference>
<sequence>MSIGVAIIGSGIFAREEHLPAVQASDSLQLKAIYSRSQKSAQDLAVGTSGIDIYSEDSGSGKSYADLLARQDIVAVIIALPILAQPGFIQKALAAGKQVLSEKPIAKDVATAQDLVAWYQANTDPCKTRWAVAENFRYLGKYIRCAEEVRKMGRVKSFRMNVQNMIKPDSKYHKTEWRRTPEYKGGFVLDGGVHMVAGLRLILGSNDPLATISAQSSLQQEHLAPVDTVDAVAKTRSGATGVLSLSYGSAFSDSLFEFACERGVVTMHFDKITANGESHEIPFEGRCVNLEVAEFAASIVEGRPVSNRLSPAEAMADLEIMEKMFDSSAQDGERMKLRFQV</sequence>
<dbReference type="GO" id="GO:0005737">
    <property type="term" value="C:cytoplasm"/>
    <property type="evidence" value="ECO:0007669"/>
    <property type="project" value="TreeGrafter"/>
</dbReference>
<evidence type="ECO:0000313" key="4">
    <source>
        <dbReference type="EMBL" id="OJJ37559.1"/>
    </source>
</evidence>
<protein>
    <recommendedName>
        <fullName evidence="6">Gfo/Idh/MocA-like oxidoreductase N-terminal domain-containing protein</fullName>
    </recommendedName>
</protein>
<feature type="domain" description="Gfo/Idh/MocA-like oxidoreductase N-terminal" evidence="2">
    <location>
        <begin position="3"/>
        <end position="120"/>
    </location>
</feature>
<dbReference type="PANTHER" id="PTHR42840:SF5">
    <property type="entry name" value="NAD(P)-BINDING ROSSMANN-FOLD SUPERFAMILY PROTEIN"/>
    <property type="match status" value="1"/>
</dbReference>
<dbReference type="GeneID" id="63750909"/>
<dbReference type="GO" id="GO:0000166">
    <property type="term" value="F:nucleotide binding"/>
    <property type="evidence" value="ECO:0007669"/>
    <property type="project" value="InterPro"/>
</dbReference>
<evidence type="ECO:0000259" key="2">
    <source>
        <dbReference type="Pfam" id="PF01408"/>
    </source>
</evidence>
<gene>
    <name evidence="4" type="ORF">ASPWEDRAFT_39268</name>
</gene>
<dbReference type="Gene3D" id="3.40.50.720">
    <property type="entry name" value="NAD(P)-binding Rossmann-like Domain"/>
    <property type="match status" value="1"/>
</dbReference>
<evidence type="ECO:0000259" key="3">
    <source>
        <dbReference type="Pfam" id="PF22725"/>
    </source>
</evidence>
<dbReference type="InterPro" id="IPR036291">
    <property type="entry name" value="NAD(P)-bd_dom_sf"/>
</dbReference>
<dbReference type="STRING" id="1073089.A0A1L9RRL2"/>
<organism evidence="4 5">
    <name type="scientific">Aspergillus wentii DTO 134E9</name>
    <dbReference type="NCBI Taxonomy" id="1073089"/>
    <lineage>
        <taxon>Eukaryota</taxon>
        <taxon>Fungi</taxon>
        <taxon>Dikarya</taxon>
        <taxon>Ascomycota</taxon>
        <taxon>Pezizomycotina</taxon>
        <taxon>Eurotiomycetes</taxon>
        <taxon>Eurotiomycetidae</taxon>
        <taxon>Eurotiales</taxon>
        <taxon>Aspergillaceae</taxon>
        <taxon>Aspergillus</taxon>
        <taxon>Aspergillus subgen. Cremei</taxon>
    </lineage>
</organism>
<comment type="similarity">
    <text evidence="1">Belongs to the Gfo/Idh/MocA family.</text>
</comment>
<reference evidence="5" key="1">
    <citation type="journal article" date="2017" name="Genome Biol.">
        <title>Comparative genomics reveals high biological diversity and specific adaptations in the industrially and medically important fungal genus Aspergillus.</title>
        <authorList>
            <person name="de Vries R.P."/>
            <person name="Riley R."/>
            <person name="Wiebenga A."/>
            <person name="Aguilar-Osorio G."/>
            <person name="Amillis S."/>
            <person name="Uchima C.A."/>
            <person name="Anderluh G."/>
            <person name="Asadollahi M."/>
            <person name="Askin M."/>
            <person name="Barry K."/>
            <person name="Battaglia E."/>
            <person name="Bayram O."/>
            <person name="Benocci T."/>
            <person name="Braus-Stromeyer S.A."/>
            <person name="Caldana C."/>
            <person name="Canovas D."/>
            <person name="Cerqueira G.C."/>
            <person name="Chen F."/>
            <person name="Chen W."/>
            <person name="Choi C."/>
            <person name="Clum A."/>
            <person name="Dos Santos R.A."/>
            <person name="Damasio A.R."/>
            <person name="Diallinas G."/>
            <person name="Emri T."/>
            <person name="Fekete E."/>
            <person name="Flipphi M."/>
            <person name="Freyberg S."/>
            <person name="Gallo A."/>
            <person name="Gournas C."/>
            <person name="Habgood R."/>
            <person name="Hainaut M."/>
            <person name="Harispe M.L."/>
            <person name="Henrissat B."/>
            <person name="Hilden K.S."/>
            <person name="Hope R."/>
            <person name="Hossain A."/>
            <person name="Karabika E."/>
            <person name="Karaffa L."/>
            <person name="Karanyi Z."/>
            <person name="Krasevec N."/>
            <person name="Kuo A."/>
            <person name="Kusch H."/>
            <person name="LaButti K."/>
            <person name="Lagendijk E.L."/>
            <person name="Lapidus A."/>
            <person name="Levasseur A."/>
            <person name="Lindquist E."/>
            <person name="Lipzen A."/>
            <person name="Logrieco A.F."/>
            <person name="MacCabe A."/>
            <person name="Maekelae M.R."/>
            <person name="Malavazi I."/>
            <person name="Melin P."/>
            <person name="Meyer V."/>
            <person name="Mielnichuk N."/>
            <person name="Miskei M."/>
            <person name="Molnar A.P."/>
            <person name="Mule G."/>
            <person name="Ngan C.Y."/>
            <person name="Orejas M."/>
            <person name="Orosz E."/>
            <person name="Ouedraogo J.P."/>
            <person name="Overkamp K.M."/>
            <person name="Park H.-S."/>
            <person name="Perrone G."/>
            <person name="Piumi F."/>
            <person name="Punt P.J."/>
            <person name="Ram A.F."/>
            <person name="Ramon A."/>
            <person name="Rauscher S."/>
            <person name="Record E."/>
            <person name="Riano-Pachon D.M."/>
            <person name="Robert V."/>
            <person name="Roehrig J."/>
            <person name="Ruller R."/>
            <person name="Salamov A."/>
            <person name="Salih N.S."/>
            <person name="Samson R.A."/>
            <person name="Sandor E."/>
            <person name="Sanguinetti M."/>
            <person name="Schuetze T."/>
            <person name="Sepcic K."/>
            <person name="Shelest E."/>
            <person name="Sherlock G."/>
            <person name="Sophianopoulou V."/>
            <person name="Squina F.M."/>
            <person name="Sun H."/>
            <person name="Susca A."/>
            <person name="Todd R.B."/>
            <person name="Tsang A."/>
            <person name="Unkles S.E."/>
            <person name="van de Wiele N."/>
            <person name="van Rossen-Uffink D."/>
            <person name="Oliveira J.V."/>
            <person name="Vesth T.C."/>
            <person name="Visser J."/>
            <person name="Yu J.-H."/>
            <person name="Zhou M."/>
            <person name="Andersen M.R."/>
            <person name="Archer D.B."/>
            <person name="Baker S.E."/>
            <person name="Benoit I."/>
            <person name="Brakhage A.A."/>
            <person name="Braus G.H."/>
            <person name="Fischer R."/>
            <person name="Frisvad J.C."/>
            <person name="Goldman G.H."/>
            <person name="Houbraken J."/>
            <person name="Oakley B."/>
            <person name="Pocsi I."/>
            <person name="Scazzocchio C."/>
            <person name="Seiboth B."/>
            <person name="vanKuyk P.A."/>
            <person name="Wortman J."/>
            <person name="Dyer P.S."/>
            <person name="Grigoriev I.V."/>
        </authorList>
    </citation>
    <scope>NUCLEOTIDE SEQUENCE [LARGE SCALE GENOMIC DNA]</scope>
    <source>
        <strain evidence="5">DTO 134E9</strain>
    </source>
</reference>
<dbReference type="PANTHER" id="PTHR42840">
    <property type="entry name" value="NAD(P)-BINDING ROSSMANN-FOLD SUPERFAMILY PROTEIN-RELATED"/>
    <property type="match status" value="1"/>
</dbReference>